<dbReference type="AlphaFoldDB" id="A0A9Q3DE23"/>
<reference evidence="2" key="1">
    <citation type="submission" date="2021-03" db="EMBL/GenBank/DDBJ databases">
        <title>Draft genome sequence of rust myrtle Austropuccinia psidii MF-1, a brazilian biotype.</title>
        <authorList>
            <person name="Quecine M.C."/>
            <person name="Pachon D.M.R."/>
            <person name="Bonatelli M.L."/>
            <person name="Correr F.H."/>
            <person name="Franceschini L.M."/>
            <person name="Leite T.F."/>
            <person name="Margarido G.R.A."/>
            <person name="Almeida C.A."/>
            <person name="Ferrarezi J.A."/>
            <person name="Labate C.A."/>
        </authorList>
    </citation>
    <scope>NUCLEOTIDE SEQUENCE</scope>
    <source>
        <strain evidence="2">MF-1</strain>
    </source>
</reference>
<dbReference type="EMBL" id="AVOT02016374">
    <property type="protein sequence ID" value="MBW0501539.1"/>
    <property type="molecule type" value="Genomic_DNA"/>
</dbReference>
<sequence>MEERKEEAPVASTRKPQVTQPSKYWKKNRKKNCREAYSPSERTPSIQKDAMDNVFNLARPLIELKDKYFSL</sequence>
<evidence type="ECO:0000313" key="2">
    <source>
        <dbReference type="EMBL" id="MBW0501539.1"/>
    </source>
</evidence>
<evidence type="ECO:0000256" key="1">
    <source>
        <dbReference type="SAM" id="MobiDB-lite"/>
    </source>
</evidence>
<feature type="region of interest" description="Disordered" evidence="1">
    <location>
        <begin position="1"/>
        <end position="45"/>
    </location>
</feature>
<organism evidence="2 3">
    <name type="scientific">Austropuccinia psidii MF-1</name>
    <dbReference type="NCBI Taxonomy" id="1389203"/>
    <lineage>
        <taxon>Eukaryota</taxon>
        <taxon>Fungi</taxon>
        <taxon>Dikarya</taxon>
        <taxon>Basidiomycota</taxon>
        <taxon>Pucciniomycotina</taxon>
        <taxon>Pucciniomycetes</taxon>
        <taxon>Pucciniales</taxon>
        <taxon>Sphaerophragmiaceae</taxon>
        <taxon>Austropuccinia</taxon>
    </lineage>
</organism>
<accession>A0A9Q3DE23</accession>
<gene>
    <name evidence="2" type="ORF">O181_041254</name>
</gene>
<dbReference type="Proteomes" id="UP000765509">
    <property type="component" value="Unassembled WGS sequence"/>
</dbReference>
<keyword evidence="3" id="KW-1185">Reference proteome</keyword>
<proteinExistence type="predicted"/>
<name>A0A9Q3DE23_9BASI</name>
<comment type="caution">
    <text evidence="2">The sequence shown here is derived from an EMBL/GenBank/DDBJ whole genome shotgun (WGS) entry which is preliminary data.</text>
</comment>
<evidence type="ECO:0000313" key="3">
    <source>
        <dbReference type="Proteomes" id="UP000765509"/>
    </source>
</evidence>
<protein>
    <submittedName>
        <fullName evidence="2">Uncharacterized protein</fullName>
    </submittedName>
</protein>